<protein>
    <recommendedName>
        <fullName evidence="5">G protein-coupled receptor</fullName>
    </recommendedName>
</protein>
<keyword evidence="4" id="KW-1185">Reference proteome</keyword>
<feature type="transmembrane region" description="Helical" evidence="2">
    <location>
        <begin position="687"/>
        <end position="706"/>
    </location>
</feature>
<keyword evidence="2" id="KW-1133">Transmembrane helix</keyword>
<evidence type="ECO:0000313" key="4">
    <source>
        <dbReference type="Proteomes" id="UP000005239"/>
    </source>
</evidence>
<proteinExistence type="predicted"/>
<feature type="transmembrane region" description="Helical" evidence="2">
    <location>
        <begin position="339"/>
        <end position="356"/>
    </location>
</feature>
<dbReference type="PANTHER" id="PTHR45907">
    <property type="entry name" value="SERPENTINE RECEPTOR, CLASS J"/>
    <property type="match status" value="1"/>
</dbReference>
<dbReference type="AlphaFoldDB" id="A0A8R1YPC8"/>
<dbReference type="PANTHER" id="PTHR45907:SF16">
    <property type="entry name" value="SERPENTINE RECEPTOR, CLASS J"/>
    <property type="match status" value="1"/>
</dbReference>
<organism evidence="3 4">
    <name type="scientific">Pristionchus pacificus</name>
    <name type="common">Parasitic nematode worm</name>
    <dbReference type="NCBI Taxonomy" id="54126"/>
    <lineage>
        <taxon>Eukaryota</taxon>
        <taxon>Metazoa</taxon>
        <taxon>Ecdysozoa</taxon>
        <taxon>Nematoda</taxon>
        <taxon>Chromadorea</taxon>
        <taxon>Rhabditida</taxon>
        <taxon>Rhabditina</taxon>
        <taxon>Diplogasteromorpha</taxon>
        <taxon>Diplogasteroidea</taxon>
        <taxon>Neodiplogasteridae</taxon>
        <taxon>Pristionchus</taxon>
    </lineage>
</organism>
<keyword evidence="2" id="KW-0472">Membrane</keyword>
<reference evidence="3" key="2">
    <citation type="submission" date="2022-06" db="UniProtKB">
        <authorList>
            <consortium name="EnsemblMetazoa"/>
        </authorList>
    </citation>
    <scope>IDENTIFICATION</scope>
    <source>
        <strain evidence="3">PS312</strain>
    </source>
</reference>
<dbReference type="Pfam" id="PF10326">
    <property type="entry name" value="7TM_GPCR_Str"/>
    <property type="match status" value="1"/>
</dbReference>
<evidence type="ECO:0000256" key="2">
    <source>
        <dbReference type="SAM" id="Phobius"/>
    </source>
</evidence>
<accession>A0A8R1YPC8</accession>
<dbReference type="Proteomes" id="UP000005239">
    <property type="component" value="Unassembled WGS sequence"/>
</dbReference>
<sequence length="744" mass="82885">MRRSLFTSHCLSSPVSQCPSHQKLENAPGGYRSPASDRKSGYACNVVDVVVVKDDEFQLAGRVAGECFDNRTASPPREVIREEHISGTYESCKMACRLTPGCLAFTYKPKPQYKCKFFGAVKGRTCAGTSFYPYVKCAAVVKCDDFGDEAAPISKGSDNSAFPRCQVTSDFFKAKLSESIKCRKFYLPIVSAPKVCTAPPSEIICEQNQCFCKNPNQQLAIKCGSSHCCSVKAICAKDNTYELASPNGKMFVPLNMSASVCTTIARTSYEKCMCDLPLVIHGVRNGDKLCDNKKIRSWRDRENREFPTNLACFPGGWSDGAKIVKPEILYSLSFRVKEQSLQVLGLVLNVLLLYLIRRYSKKEIGSYAHLTDENPSWVLLLMIQMGDTRPVAQADGRGFSKLEMEESGGESGPPVASARMENDNIQYAHLLTMFAAYDAVLIVVNYLLIPRAIALPYILAVVLEVEYGSKILTCFHSISFMVSYFILITHFVYRYWVVARQVVGEFTEILYLFRPFMIAVFSSPKFYAQWMFYVCGFCSFLIIITNRITSSANSTAGQLAVNIYLEKFGERVPQGWVVFDYLVDGNYNYPVVFLTLFYNGTGSTVLAIVCLLAYLTYGRIAHNFALSPQSRSVQMRLLVAAIVRRKTYWSMIPCHTAIPVVCVSIPFASNMSMPLLGYPLPLIAESFGLALALFPVLDPIALIVLLKPYRRGAVAIFTRRVQTGKEVESRLSSTNILIASSVHL</sequence>
<evidence type="ECO:0008006" key="5">
    <source>
        <dbReference type="Google" id="ProtNLM"/>
    </source>
</evidence>
<name>A0A8R1YPC8_PRIPA</name>
<evidence type="ECO:0000313" key="3">
    <source>
        <dbReference type="EnsemblMetazoa" id="PPA35195.1"/>
    </source>
</evidence>
<keyword evidence="2" id="KW-0812">Transmembrane</keyword>
<reference evidence="4" key="1">
    <citation type="journal article" date="2008" name="Nat. Genet.">
        <title>The Pristionchus pacificus genome provides a unique perspective on nematode lifestyle and parasitism.</title>
        <authorList>
            <person name="Dieterich C."/>
            <person name="Clifton S.W."/>
            <person name="Schuster L.N."/>
            <person name="Chinwalla A."/>
            <person name="Delehaunty K."/>
            <person name="Dinkelacker I."/>
            <person name="Fulton L."/>
            <person name="Fulton R."/>
            <person name="Godfrey J."/>
            <person name="Minx P."/>
            <person name="Mitreva M."/>
            <person name="Roeseler W."/>
            <person name="Tian H."/>
            <person name="Witte H."/>
            <person name="Yang S.P."/>
            <person name="Wilson R.K."/>
            <person name="Sommer R.J."/>
        </authorList>
    </citation>
    <scope>NUCLEOTIDE SEQUENCE [LARGE SCALE GENOMIC DNA]</scope>
    <source>
        <strain evidence="4">PS312</strain>
    </source>
</reference>
<feature type="transmembrane region" description="Helical" evidence="2">
    <location>
        <begin position="526"/>
        <end position="544"/>
    </location>
</feature>
<feature type="region of interest" description="Disordered" evidence="1">
    <location>
        <begin position="12"/>
        <end position="38"/>
    </location>
</feature>
<feature type="transmembrane region" description="Helical" evidence="2">
    <location>
        <begin position="469"/>
        <end position="493"/>
    </location>
</feature>
<feature type="transmembrane region" description="Helical" evidence="2">
    <location>
        <begin position="647"/>
        <end position="667"/>
    </location>
</feature>
<dbReference type="EnsemblMetazoa" id="PPA35195.1">
    <property type="protein sequence ID" value="PPA35195.1"/>
    <property type="gene ID" value="WBGene00273564"/>
</dbReference>
<dbReference type="InterPro" id="IPR019423">
    <property type="entry name" value="7TM_GPCR_serpentine_rcpt_Srj"/>
</dbReference>
<gene>
    <name evidence="3" type="primary">WBGene00273564</name>
</gene>
<dbReference type="InterPro" id="IPR019428">
    <property type="entry name" value="7TM_GPCR_serpentine_rcpt_Str"/>
</dbReference>
<evidence type="ECO:0000256" key="1">
    <source>
        <dbReference type="SAM" id="MobiDB-lite"/>
    </source>
</evidence>